<accession>A0ABW3H6M1</accession>
<comment type="caution">
    <text evidence="1">The sequence shown here is derived from an EMBL/GenBank/DDBJ whole genome shotgun (WGS) entry which is preliminary data.</text>
</comment>
<evidence type="ECO:0000313" key="2">
    <source>
        <dbReference type="Proteomes" id="UP001596977"/>
    </source>
</evidence>
<keyword evidence="2" id="KW-1185">Reference proteome</keyword>
<gene>
    <name evidence="1" type="ORF">ACFQ1E_08925</name>
</gene>
<proteinExistence type="predicted"/>
<dbReference type="RefSeq" id="WP_264943826.1">
    <property type="nucleotide sequence ID" value="NZ_JAPDRA010000003.1"/>
</dbReference>
<protein>
    <submittedName>
        <fullName evidence="1">Uncharacterized protein</fullName>
    </submittedName>
</protein>
<sequence length="71" mass="7866">MADVPSFYHARAAEERQRASEATLENVRERCLRSEAAWLAMAVRAERTATARKERERAPAGVEQPVLAVAG</sequence>
<dbReference type="EMBL" id="JBHTJG010000003">
    <property type="protein sequence ID" value="MFD0946457.1"/>
    <property type="molecule type" value="Genomic_DNA"/>
</dbReference>
<organism evidence="1 2">
    <name type="scientific">Sphingomonas canadensis</name>
    <dbReference type="NCBI Taxonomy" id="1219257"/>
    <lineage>
        <taxon>Bacteria</taxon>
        <taxon>Pseudomonadati</taxon>
        <taxon>Pseudomonadota</taxon>
        <taxon>Alphaproteobacteria</taxon>
        <taxon>Sphingomonadales</taxon>
        <taxon>Sphingomonadaceae</taxon>
        <taxon>Sphingomonas</taxon>
    </lineage>
</organism>
<name>A0ABW3H6M1_9SPHN</name>
<evidence type="ECO:0000313" key="1">
    <source>
        <dbReference type="EMBL" id="MFD0946457.1"/>
    </source>
</evidence>
<reference evidence="2" key="1">
    <citation type="journal article" date="2019" name="Int. J. Syst. Evol. Microbiol.">
        <title>The Global Catalogue of Microorganisms (GCM) 10K type strain sequencing project: providing services to taxonomists for standard genome sequencing and annotation.</title>
        <authorList>
            <consortium name="The Broad Institute Genomics Platform"/>
            <consortium name="The Broad Institute Genome Sequencing Center for Infectious Disease"/>
            <person name="Wu L."/>
            <person name="Ma J."/>
        </authorList>
    </citation>
    <scope>NUCLEOTIDE SEQUENCE [LARGE SCALE GENOMIC DNA]</scope>
    <source>
        <strain evidence="2">CCUG 62982</strain>
    </source>
</reference>
<dbReference type="Proteomes" id="UP001596977">
    <property type="component" value="Unassembled WGS sequence"/>
</dbReference>